<feature type="transmembrane region" description="Helical" evidence="2">
    <location>
        <begin position="263"/>
        <end position="285"/>
    </location>
</feature>
<protein>
    <submittedName>
        <fullName evidence="4 5">Uncharacterized protein LOC103517375</fullName>
    </submittedName>
</protein>
<dbReference type="Proteomes" id="UP000079169">
    <property type="component" value="Unplaced"/>
</dbReference>
<name>A0A1S4ELG4_DIACI</name>
<evidence type="ECO:0000256" key="1">
    <source>
        <dbReference type="SAM" id="MobiDB-lite"/>
    </source>
</evidence>
<reference evidence="4 5" key="1">
    <citation type="submission" date="2025-04" db="UniProtKB">
        <authorList>
            <consortium name="RefSeq"/>
        </authorList>
    </citation>
    <scope>IDENTIFICATION</scope>
</reference>
<evidence type="ECO:0000313" key="5">
    <source>
        <dbReference type="RefSeq" id="XP_026685087.1"/>
    </source>
</evidence>
<evidence type="ECO:0000256" key="2">
    <source>
        <dbReference type="SAM" id="Phobius"/>
    </source>
</evidence>
<sequence>MNKGSVIFFYVIICSIVKQGYLYTEYLLENDNVCSILFDKRILNLGYENKSGIIIRENFLKGLSGKHAWDCLFTVRGGSAGVIAVIQKMKFRTNRTEGHNASCIDFVQFSPADKTILSQFNIELANSKKWSEPFCGEVNLSGRDGKNLPASEGKGVDVFYEDSLIGQNTYVDPNGLVDVKIHIGSQPIQPSDNLRLEIAFTSFQNCKYDMGSYRKCGGPICIWREYFEDSIINCPFVECTDENLCGSDSNDHKGIATGLGTKVLLGAVAGIFTMVFVLIIFFWTFHYCGFLCSPKPPRHLAELTIIEEAPRPPSCTPLNAAPAPQEEKDLPPAYETLFPSAPLR</sequence>
<evidence type="ECO:0000313" key="3">
    <source>
        <dbReference type="Proteomes" id="UP000079169"/>
    </source>
</evidence>
<organism evidence="3 4">
    <name type="scientific">Diaphorina citri</name>
    <name type="common">Asian citrus psyllid</name>
    <dbReference type="NCBI Taxonomy" id="121845"/>
    <lineage>
        <taxon>Eukaryota</taxon>
        <taxon>Metazoa</taxon>
        <taxon>Ecdysozoa</taxon>
        <taxon>Arthropoda</taxon>
        <taxon>Hexapoda</taxon>
        <taxon>Insecta</taxon>
        <taxon>Pterygota</taxon>
        <taxon>Neoptera</taxon>
        <taxon>Paraneoptera</taxon>
        <taxon>Hemiptera</taxon>
        <taxon>Sternorrhyncha</taxon>
        <taxon>Psylloidea</taxon>
        <taxon>Psyllidae</taxon>
        <taxon>Diaphorininae</taxon>
        <taxon>Diaphorina</taxon>
    </lineage>
</organism>
<gene>
    <name evidence="4 5" type="primary">LOC103517375</name>
</gene>
<accession>A0A1S4ELG4</accession>
<keyword evidence="2" id="KW-0472">Membrane</keyword>
<dbReference type="RefSeq" id="XP_026685087.1">
    <property type="nucleotide sequence ID" value="XM_026829286.1"/>
</dbReference>
<keyword evidence="2" id="KW-0812">Transmembrane</keyword>
<evidence type="ECO:0000313" key="4">
    <source>
        <dbReference type="RefSeq" id="XP_017302957.1"/>
    </source>
</evidence>
<dbReference type="RefSeq" id="XP_017302957.1">
    <property type="nucleotide sequence ID" value="XM_017447468.2"/>
</dbReference>
<dbReference type="KEGG" id="dci:103517375"/>
<dbReference type="GeneID" id="103517375"/>
<proteinExistence type="predicted"/>
<keyword evidence="2" id="KW-1133">Transmembrane helix</keyword>
<feature type="region of interest" description="Disordered" evidence="1">
    <location>
        <begin position="310"/>
        <end position="344"/>
    </location>
</feature>
<keyword evidence="3" id="KW-1185">Reference proteome</keyword>
<dbReference type="AlphaFoldDB" id="A0A1S4ELG4"/>
<dbReference type="PaxDb" id="121845-A0A1S4ELG4"/>